<dbReference type="PROSITE" id="PS51186">
    <property type="entry name" value="GNAT"/>
    <property type="match status" value="1"/>
</dbReference>
<gene>
    <name evidence="2" type="ORF">BTA31_10870</name>
</gene>
<protein>
    <recommendedName>
        <fullName evidence="1">N-acetyltransferase domain-containing protein</fullName>
    </recommendedName>
</protein>
<comment type="caution">
    <text evidence="2">The sequence shown here is derived from an EMBL/GenBank/DDBJ whole genome shotgun (WGS) entry which is preliminary data.</text>
</comment>
<dbReference type="Pfam" id="PF13508">
    <property type="entry name" value="Acetyltransf_7"/>
    <property type="match status" value="1"/>
</dbReference>
<evidence type="ECO:0000313" key="2">
    <source>
        <dbReference type="EMBL" id="OMI27604.1"/>
    </source>
</evidence>
<dbReference type="CDD" id="cd04301">
    <property type="entry name" value="NAT_SF"/>
    <property type="match status" value="1"/>
</dbReference>
<dbReference type="RefSeq" id="WP_076791483.1">
    <property type="nucleotide sequence ID" value="NZ_JAKYKF010000005.1"/>
</dbReference>
<evidence type="ECO:0000259" key="1">
    <source>
        <dbReference type="PROSITE" id="PS51186"/>
    </source>
</evidence>
<sequence>MKSNVLNHNDIYLQKVPINNLQTLFNYVYMDFSFLKGTFPSRIINSAIKKGILHPVYLTNGSDIFGYALYQDVPKLNCIHVLFLAVLPEYRSTGLGSVLLARLNGIAENGLILEVEDPETAKSEEELAIQTRRITFYQRNDFHLIDDVKFSHFGYAIRVMTNFNPPNQDWLKFYRNLYNRVYRICGVPLSTFTLKNR</sequence>
<name>A0ABX3I3R0_9BACI</name>
<dbReference type="Proteomes" id="UP000187046">
    <property type="component" value="Unassembled WGS sequence"/>
</dbReference>
<accession>A0ABX3I3R0</accession>
<dbReference type="Gene3D" id="3.40.630.30">
    <property type="match status" value="1"/>
</dbReference>
<proteinExistence type="predicted"/>
<keyword evidence="3" id="KW-1185">Reference proteome</keyword>
<dbReference type="InterPro" id="IPR000182">
    <property type="entry name" value="GNAT_dom"/>
</dbReference>
<dbReference type="InterPro" id="IPR016181">
    <property type="entry name" value="Acyl_CoA_acyltransferase"/>
</dbReference>
<evidence type="ECO:0000313" key="3">
    <source>
        <dbReference type="Proteomes" id="UP000187046"/>
    </source>
</evidence>
<reference evidence="2 3" key="1">
    <citation type="submission" date="2016-12" db="EMBL/GenBank/DDBJ databases">
        <title>Bacillus phylogenomics.</title>
        <authorList>
            <person name="Dunlap C."/>
        </authorList>
    </citation>
    <scope>NUCLEOTIDE SEQUENCE [LARGE SCALE GENOMIC DNA]</scope>
    <source>
        <strain evidence="2 3">NRRL B-41327</strain>
    </source>
</reference>
<dbReference type="EMBL" id="MRBL01000011">
    <property type="protein sequence ID" value="OMI27604.1"/>
    <property type="molecule type" value="Genomic_DNA"/>
</dbReference>
<feature type="domain" description="N-acetyltransferase" evidence="1">
    <location>
        <begin position="11"/>
        <end position="176"/>
    </location>
</feature>
<organism evidence="2 3">
    <name type="scientific">Bacillus haynesii</name>
    <dbReference type="NCBI Taxonomy" id="1925021"/>
    <lineage>
        <taxon>Bacteria</taxon>
        <taxon>Bacillati</taxon>
        <taxon>Bacillota</taxon>
        <taxon>Bacilli</taxon>
        <taxon>Bacillales</taxon>
        <taxon>Bacillaceae</taxon>
        <taxon>Bacillus</taxon>
    </lineage>
</organism>
<dbReference type="SUPFAM" id="SSF55729">
    <property type="entry name" value="Acyl-CoA N-acyltransferases (Nat)"/>
    <property type="match status" value="1"/>
</dbReference>